<dbReference type="STRING" id="145857.GA0070616_0016"/>
<evidence type="ECO:0000256" key="2">
    <source>
        <dbReference type="SAM" id="Phobius"/>
    </source>
</evidence>
<dbReference type="AlphaFoldDB" id="A0A1C6R721"/>
<keyword evidence="4" id="KW-1185">Reference proteome</keyword>
<name>A0A1C6R721_9ACTN</name>
<dbReference type="EMBL" id="FMHT01000001">
    <property type="protein sequence ID" value="SCL12788.1"/>
    <property type="molecule type" value="Genomic_DNA"/>
</dbReference>
<keyword evidence="2" id="KW-0472">Membrane</keyword>
<keyword evidence="2" id="KW-1133">Transmembrane helix</keyword>
<feature type="transmembrane region" description="Helical" evidence="2">
    <location>
        <begin position="65"/>
        <end position="88"/>
    </location>
</feature>
<dbReference type="Proteomes" id="UP000199699">
    <property type="component" value="Unassembled WGS sequence"/>
</dbReference>
<feature type="transmembrane region" description="Helical" evidence="2">
    <location>
        <begin position="32"/>
        <end position="53"/>
    </location>
</feature>
<accession>A0A1C6R721</accession>
<proteinExistence type="predicted"/>
<reference evidence="3 4" key="1">
    <citation type="submission" date="2016-06" db="EMBL/GenBank/DDBJ databases">
        <authorList>
            <person name="Kjaerup R.B."/>
            <person name="Dalgaard T.S."/>
            <person name="Juul-Madsen H.R."/>
        </authorList>
    </citation>
    <scope>NUCLEOTIDE SEQUENCE [LARGE SCALE GENOMIC DNA]</scope>
    <source>
        <strain evidence="3 4">DSM 43818</strain>
    </source>
</reference>
<feature type="region of interest" description="Disordered" evidence="1">
    <location>
        <begin position="337"/>
        <end position="362"/>
    </location>
</feature>
<evidence type="ECO:0000313" key="4">
    <source>
        <dbReference type="Proteomes" id="UP000199699"/>
    </source>
</evidence>
<gene>
    <name evidence="3" type="ORF">GA0070616_0016</name>
</gene>
<feature type="region of interest" description="Disordered" evidence="1">
    <location>
        <begin position="267"/>
        <end position="293"/>
    </location>
</feature>
<feature type="transmembrane region" description="Helical" evidence="2">
    <location>
        <begin position="100"/>
        <end position="119"/>
    </location>
</feature>
<evidence type="ECO:0000256" key="1">
    <source>
        <dbReference type="SAM" id="MobiDB-lite"/>
    </source>
</evidence>
<sequence>MTGRAPVGQDAARVDQEVEQLPNVPTTRADRIAYAFYAAAVTAALVGQVWAAVDHIPWPAEFWGWLRPIVSAPGVAVIELGGVATAMLADDRRRKGEKAYAYRTMSALIAAVAVAINVFGHLDVLYLAIGFGGLSAFAYVLYLAHSAARMRDALRAAGKLAKTPPRYGWRQWRREPEVTRLARTLAQSHGYGIQQSLAVAREQIRTRDRRRAIAATVEQLIREEHKNPLRAKIAATTYDMDRLAVEIEARADYAGWAAKIGSALSPGEEHATVGQDAAAPERPTVGQPDTIGQDVTEGRAVPEVPEVRTPDVRAVPEVPELRTPDVRAVPEPRRAIEMGPVPEPARPVVRHRPPVDQVAPDSAAQERAAARKRYRESVEAGRPLTGAQLAREFGKGDPKWGLRRVQEATAEIQAERDAAGLDDELLAIVASEQGERIK</sequence>
<feature type="transmembrane region" description="Helical" evidence="2">
    <location>
        <begin position="125"/>
        <end position="144"/>
    </location>
</feature>
<evidence type="ECO:0000313" key="3">
    <source>
        <dbReference type="EMBL" id="SCL12788.1"/>
    </source>
</evidence>
<keyword evidence="2" id="KW-0812">Transmembrane</keyword>
<protein>
    <submittedName>
        <fullName evidence="3">Uncharacterized protein</fullName>
    </submittedName>
</protein>
<organism evidence="3 4">
    <name type="scientific">Micromonospora nigra</name>
    <dbReference type="NCBI Taxonomy" id="145857"/>
    <lineage>
        <taxon>Bacteria</taxon>
        <taxon>Bacillati</taxon>
        <taxon>Actinomycetota</taxon>
        <taxon>Actinomycetes</taxon>
        <taxon>Micromonosporales</taxon>
        <taxon>Micromonosporaceae</taxon>
        <taxon>Micromonospora</taxon>
    </lineage>
</organism>